<evidence type="ECO:0000256" key="1">
    <source>
        <dbReference type="SAM" id="SignalP"/>
    </source>
</evidence>
<evidence type="ECO:0000313" key="3">
    <source>
        <dbReference type="Proteomes" id="UP001153709"/>
    </source>
</evidence>
<dbReference type="EMBL" id="OU898283">
    <property type="protein sequence ID" value="CAG9839008.1"/>
    <property type="molecule type" value="Genomic_DNA"/>
</dbReference>
<protein>
    <submittedName>
        <fullName evidence="2">Uncharacterized protein</fullName>
    </submittedName>
</protein>
<organism evidence="2 3">
    <name type="scientific">Diabrotica balteata</name>
    <name type="common">Banded cucumber beetle</name>
    <dbReference type="NCBI Taxonomy" id="107213"/>
    <lineage>
        <taxon>Eukaryota</taxon>
        <taxon>Metazoa</taxon>
        <taxon>Ecdysozoa</taxon>
        <taxon>Arthropoda</taxon>
        <taxon>Hexapoda</taxon>
        <taxon>Insecta</taxon>
        <taxon>Pterygota</taxon>
        <taxon>Neoptera</taxon>
        <taxon>Endopterygota</taxon>
        <taxon>Coleoptera</taxon>
        <taxon>Polyphaga</taxon>
        <taxon>Cucujiformia</taxon>
        <taxon>Chrysomeloidea</taxon>
        <taxon>Chrysomelidae</taxon>
        <taxon>Galerucinae</taxon>
        <taxon>Diabroticina</taxon>
        <taxon>Diabroticites</taxon>
        <taxon>Diabrotica</taxon>
    </lineage>
</organism>
<feature type="chain" id="PRO_5040484376" evidence="1">
    <location>
        <begin position="19"/>
        <end position="122"/>
    </location>
</feature>
<keyword evidence="1" id="KW-0732">Signal</keyword>
<name>A0A9N9TCZ1_DIABA</name>
<dbReference type="Proteomes" id="UP001153709">
    <property type="component" value="Chromosome 8"/>
</dbReference>
<sequence>MIAKFLVMMTVIVALTHGGLIGEIGLDSGLGLKGGISSIGIQSIALAGKEAVVDLIAPPKYEYKYAVEDPHTGDLKEQQESRVDDLTKSEYAVAEKDRKIQVSRIIGKSIPLVSKSISLGKY</sequence>
<reference evidence="2" key="1">
    <citation type="submission" date="2022-01" db="EMBL/GenBank/DDBJ databases">
        <authorList>
            <person name="King R."/>
        </authorList>
    </citation>
    <scope>NUCLEOTIDE SEQUENCE</scope>
</reference>
<proteinExistence type="predicted"/>
<accession>A0A9N9TCZ1</accession>
<keyword evidence="3" id="KW-1185">Reference proteome</keyword>
<feature type="signal peptide" evidence="1">
    <location>
        <begin position="1"/>
        <end position="18"/>
    </location>
</feature>
<dbReference type="AlphaFoldDB" id="A0A9N9TCZ1"/>
<evidence type="ECO:0000313" key="2">
    <source>
        <dbReference type="EMBL" id="CAG9839008.1"/>
    </source>
</evidence>
<gene>
    <name evidence="2" type="ORF">DIABBA_LOCUS11817</name>
</gene>
<dbReference type="OrthoDB" id="6756426at2759"/>